<evidence type="ECO:0000313" key="9">
    <source>
        <dbReference type="EMBL" id="RSK64401.1"/>
    </source>
</evidence>
<evidence type="ECO:0000256" key="2">
    <source>
        <dbReference type="ARBA" id="ARBA00007305"/>
    </source>
</evidence>
<accession>A0A3R9PZC1</accession>
<comment type="subunit">
    <text evidence="6">Self-associates. Forms filaments. Interacts with EcpD.</text>
</comment>
<comment type="similarity">
    <text evidence="2">Belongs to the EcpA/MatB fimbrillin family.</text>
</comment>
<dbReference type="InterPro" id="IPR016514">
    <property type="entry name" value="EcpA"/>
</dbReference>
<dbReference type="RefSeq" id="WP_125915340.1">
    <property type="nucleotide sequence ID" value="NZ_RWHU01000009.1"/>
</dbReference>
<sequence>MNKIAIVILASVSFFSANALCDVTATATANWDASATKDTTSALVVTPLKSLTFQYVEGLEVFNTQKGAFDVSIEGQSGATDFELTSQIIYNTLTRTTDTSTLDVGVSWNGKSLSKSAPLTLIDTSQSISSGLDSLALKTAFAGSDRKSALGNFDFTIESASDGTDPIEFKELADGYWSGDVKVQFTAVWTVST</sequence>
<feature type="chain" id="PRO_5018792133" description="Common pilus major fimbrillin subunit EcpA" evidence="8">
    <location>
        <begin position="20"/>
        <end position="193"/>
    </location>
</feature>
<proteinExistence type="inferred from homology"/>
<organism evidence="9 10">
    <name type="scientific">Enterobacter huaxiensis</name>
    <dbReference type="NCBI Taxonomy" id="2494702"/>
    <lineage>
        <taxon>Bacteria</taxon>
        <taxon>Pseudomonadati</taxon>
        <taxon>Pseudomonadota</taxon>
        <taxon>Gammaproteobacteria</taxon>
        <taxon>Enterobacterales</taxon>
        <taxon>Enterobacteriaceae</taxon>
        <taxon>Enterobacter</taxon>
    </lineage>
</organism>
<keyword evidence="4 8" id="KW-0732">Signal</keyword>
<dbReference type="Gene3D" id="2.60.40.3290">
    <property type="entry name" value="Fimbrial protein EcpA"/>
    <property type="match status" value="1"/>
</dbReference>
<dbReference type="AlphaFoldDB" id="A0A3R9PZC1"/>
<evidence type="ECO:0000256" key="5">
    <source>
        <dbReference type="ARBA" id="ARBA00023263"/>
    </source>
</evidence>
<dbReference type="InterPro" id="IPR038478">
    <property type="entry name" value="Fimbrillin_EcpA_sf"/>
</dbReference>
<protein>
    <recommendedName>
        <fullName evidence="3">Common pilus major fimbrillin subunit EcpA</fullName>
    </recommendedName>
    <alternativeName>
        <fullName evidence="7">MatB fimbrillin</fullName>
    </alternativeName>
</protein>
<evidence type="ECO:0000256" key="6">
    <source>
        <dbReference type="ARBA" id="ARBA00026091"/>
    </source>
</evidence>
<evidence type="ECO:0000256" key="4">
    <source>
        <dbReference type="ARBA" id="ARBA00022729"/>
    </source>
</evidence>
<dbReference type="Proteomes" id="UP000276389">
    <property type="component" value="Unassembled WGS sequence"/>
</dbReference>
<dbReference type="Pfam" id="PF16449">
    <property type="entry name" value="MatB"/>
    <property type="match status" value="1"/>
</dbReference>
<evidence type="ECO:0000256" key="3">
    <source>
        <dbReference type="ARBA" id="ARBA00014507"/>
    </source>
</evidence>
<keyword evidence="5" id="KW-0281">Fimbrium</keyword>
<evidence type="ECO:0000256" key="7">
    <source>
        <dbReference type="ARBA" id="ARBA00031192"/>
    </source>
</evidence>
<comment type="subcellular location">
    <subcellularLocation>
        <location evidence="1">Fimbrium</location>
    </subcellularLocation>
</comment>
<evidence type="ECO:0000256" key="8">
    <source>
        <dbReference type="SAM" id="SignalP"/>
    </source>
</evidence>
<gene>
    <name evidence="9" type="ORF">EJE24_19955</name>
</gene>
<dbReference type="EMBL" id="RWHU01000009">
    <property type="protein sequence ID" value="RSK64401.1"/>
    <property type="molecule type" value="Genomic_DNA"/>
</dbReference>
<name>A0A3R9PZC1_9ENTR</name>
<evidence type="ECO:0000313" key="10">
    <source>
        <dbReference type="Proteomes" id="UP000276389"/>
    </source>
</evidence>
<reference evidence="9 10" key="1">
    <citation type="submission" date="2018-12" db="EMBL/GenBank/DDBJ databases">
        <title>The Genome Submission of two Enterobacter spp. strains.</title>
        <authorList>
            <person name="Wu W."/>
            <person name="Wei L."/>
            <person name="Feng Y."/>
            <person name="Zong Z."/>
        </authorList>
    </citation>
    <scope>NUCLEOTIDE SEQUENCE [LARGE SCALE GENOMIC DNA]</scope>
    <source>
        <strain evidence="9 10">WCHEHu045002</strain>
    </source>
</reference>
<evidence type="ECO:0000256" key="1">
    <source>
        <dbReference type="ARBA" id="ARBA00004561"/>
    </source>
</evidence>
<comment type="caution">
    <text evidence="9">The sequence shown here is derived from an EMBL/GenBank/DDBJ whole genome shotgun (WGS) entry which is preliminary data.</text>
</comment>
<feature type="signal peptide" evidence="8">
    <location>
        <begin position="1"/>
        <end position="19"/>
    </location>
</feature>
<dbReference type="GO" id="GO:0009289">
    <property type="term" value="C:pilus"/>
    <property type="evidence" value="ECO:0007669"/>
    <property type="project" value="UniProtKB-SubCell"/>
</dbReference>